<dbReference type="InterPro" id="IPR011043">
    <property type="entry name" value="Gal_Oxase/kelch_b-propeller"/>
</dbReference>
<accession>X6NUD9</accession>
<dbReference type="InterPro" id="IPR015915">
    <property type="entry name" value="Kelch-typ_b-propeller"/>
</dbReference>
<protein>
    <recommendedName>
        <fullName evidence="3">Kelch motif family protein</fullName>
    </recommendedName>
</protein>
<name>X6NUD9_RETFI</name>
<dbReference type="Proteomes" id="UP000023152">
    <property type="component" value="Unassembled WGS sequence"/>
</dbReference>
<dbReference type="AlphaFoldDB" id="X6NUD9"/>
<gene>
    <name evidence="1" type="ORF">RFI_07569</name>
</gene>
<sequence length="260" mass="30452">MMKWEKKSKKGNKKYTLFAFGGNSYNSKKETLMMKYRSVWEEEYAENEWIPVEHAYKNSIRCVGDYFSPLAVIGGTNNSLLFLIHLPNHFDVIDIKSLQTVTNLTLPFYVNGDATIFVKGSQEMLVFTQDNGASIQYDEVKKEQYCFLCIQDVVIVFGGYHSNFIATDHIHLYFINTLTWKKCPYSLPWPMFGGFAILSPDQNWVHIIGRDKPYSEINKKQWSLKEVRKIVGFWVYHSKLRRLGWINEFCEIVAQFVDIY</sequence>
<evidence type="ECO:0008006" key="3">
    <source>
        <dbReference type="Google" id="ProtNLM"/>
    </source>
</evidence>
<organism evidence="1 2">
    <name type="scientific">Reticulomyxa filosa</name>
    <dbReference type="NCBI Taxonomy" id="46433"/>
    <lineage>
        <taxon>Eukaryota</taxon>
        <taxon>Sar</taxon>
        <taxon>Rhizaria</taxon>
        <taxon>Retaria</taxon>
        <taxon>Foraminifera</taxon>
        <taxon>Monothalamids</taxon>
        <taxon>Reticulomyxidae</taxon>
        <taxon>Reticulomyxa</taxon>
    </lineage>
</organism>
<reference evidence="1 2" key="1">
    <citation type="journal article" date="2013" name="Curr. Biol.">
        <title>The Genome of the Foraminiferan Reticulomyxa filosa.</title>
        <authorList>
            <person name="Glockner G."/>
            <person name="Hulsmann N."/>
            <person name="Schleicher M."/>
            <person name="Noegel A.A."/>
            <person name="Eichinger L."/>
            <person name="Gallinger C."/>
            <person name="Pawlowski J."/>
            <person name="Sierra R."/>
            <person name="Euteneuer U."/>
            <person name="Pillet L."/>
            <person name="Moustafa A."/>
            <person name="Platzer M."/>
            <person name="Groth M."/>
            <person name="Szafranski K."/>
            <person name="Schliwa M."/>
        </authorList>
    </citation>
    <scope>NUCLEOTIDE SEQUENCE [LARGE SCALE GENOMIC DNA]</scope>
</reference>
<proteinExistence type="predicted"/>
<evidence type="ECO:0000313" key="1">
    <source>
        <dbReference type="EMBL" id="ETO29548.1"/>
    </source>
</evidence>
<evidence type="ECO:0000313" key="2">
    <source>
        <dbReference type="Proteomes" id="UP000023152"/>
    </source>
</evidence>
<dbReference type="EMBL" id="ASPP01005991">
    <property type="protein sequence ID" value="ETO29548.1"/>
    <property type="molecule type" value="Genomic_DNA"/>
</dbReference>
<dbReference type="Gene3D" id="2.120.10.80">
    <property type="entry name" value="Kelch-type beta propeller"/>
    <property type="match status" value="1"/>
</dbReference>
<keyword evidence="2" id="KW-1185">Reference proteome</keyword>
<comment type="caution">
    <text evidence="1">The sequence shown here is derived from an EMBL/GenBank/DDBJ whole genome shotgun (WGS) entry which is preliminary data.</text>
</comment>
<dbReference type="SUPFAM" id="SSF50965">
    <property type="entry name" value="Galactose oxidase, central domain"/>
    <property type="match status" value="1"/>
</dbReference>